<dbReference type="InterPro" id="IPR018711">
    <property type="entry name" value="NAGPA"/>
</dbReference>
<evidence type="ECO:0000259" key="2">
    <source>
        <dbReference type="Pfam" id="PF09992"/>
    </source>
</evidence>
<keyword evidence="3" id="KW-0326">Glycosidase</keyword>
<evidence type="ECO:0000313" key="3">
    <source>
        <dbReference type="EMBL" id="MFC5453862.1"/>
    </source>
</evidence>
<keyword evidence="4" id="KW-1185">Reference proteome</keyword>
<dbReference type="Pfam" id="PF09992">
    <property type="entry name" value="NAGPA"/>
    <property type="match status" value="1"/>
</dbReference>
<dbReference type="PROSITE" id="PS51257">
    <property type="entry name" value="PROKAR_LIPOPROTEIN"/>
    <property type="match status" value="1"/>
</dbReference>
<sequence>MRLQIFILALALAGCATTPPPKPAPPATGSEPGVSVPGYPTPEEAAAQPQPPPSKAAEWSAISRFNGQPLHGNASLIEYQIGHKSQSYQIRVVVFDSRQFDLKVIDQPEDWAGGGRIKEAMQGAAAVAGVNGGFFTREFKPMGLMVSDGRRVGTWQTGPLLTGAVVVSSHLQLLWNSEVKADEAHELVQAGPRLVDDGKAVPGLDTRKRSARTFIAHDGGTQWLIGTAEEISLSDLAELLSTPGLMPAFTVQRALNLDGGHSSAFYYRTVDGREHVHPGWSTVRNYLGIVPR</sequence>
<evidence type="ECO:0000256" key="1">
    <source>
        <dbReference type="SAM" id="MobiDB-lite"/>
    </source>
</evidence>
<accession>A0ABW0KMK1</accession>
<feature type="domain" description="Phosphodiester glycosidase" evidence="2">
    <location>
        <begin position="126"/>
        <end position="289"/>
    </location>
</feature>
<dbReference type="EMBL" id="JBHSMQ010000001">
    <property type="protein sequence ID" value="MFC5453862.1"/>
    <property type="molecule type" value="Genomic_DNA"/>
</dbReference>
<name>A0ABW0KMK1_9BACT</name>
<dbReference type="PANTHER" id="PTHR40446">
    <property type="entry name" value="N-ACETYLGLUCOSAMINE-1-PHOSPHODIESTER ALPHA-N-ACETYLGLUCOSAMINIDASE"/>
    <property type="match status" value="1"/>
</dbReference>
<organism evidence="3 4">
    <name type="scientific">Prosthecobacter fluviatilis</name>
    <dbReference type="NCBI Taxonomy" id="445931"/>
    <lineage>
        <taxon>Bacteria</taxon>
        <taxon>Pseudomonadati</taxon>
        <taxon>Verrucomicrobiota</taxon>
        <taxon>Verrucomicrobiia</taxon>
        <taxon>Verrucomicrobiales</taxon>
        <taxon>Verrucomicrobiaceae</taxon>
        <taxon>Prosthecobacter</taxon>
    </lineage>
</organism>
<keyword evidence="3" id="KW-0378">Hydrolase</keyword>
<dbReference type="Proteomes" id="UP001596052">
    <property type="component" value="Unassembled WGS sequence"/>
</dbReference>
<proteinExistence type="predicted"/>
<gene>
    <name evidence="3" type="ORF">ACFQDI_03255</name>
</gene>
<evidence type="ECO:0000313" key="4">
    <source>
        <dbReference type="Proteomes" id="UP001596052"/>
    </source>
</evidence>
<reference evidence="4" key="1">
    <citation type="journal article" date="2019" name="Int. J. Syst. Evol. Microbiol.">
        <title>The Global Catalogue of Microorganisms (GCM) 10K type strain sequencing project: providing services to taxonomists for standard genome sequencing and annotation.</title>
        <authorList>
            <consortium name="The Broad Institute Genomics Platform"/>
            <consortium name="The Broad Institute Genome Sequencing Center for Infectious Disease"/>
            <person name="Wu L."/>
            <person name="Ma J."/>
        </authorList>
    </citation>
    <scope>NUCLEOTIDE SEQUENCE [LARGE SCALE GENOMIC DNA]</scope>
    <source>
        <strain evidence="4">CGMCC 4.1469</strain>
    </source>
</reference>
<dbReference type="GO" id="GO:0016798">
    <property type="term" value="F:hydrolase activity, acting on glycosyl bonds"/>
    <property type="evidence" value="ECO:0007669"/>
    <property type="project" value="UniProtKB-KW"/>
</dbReference>
<feature type="region of interest" description="Disordered" evidence="1">
    <location>
        <begin position="19"/>
        <end position="56"/>
    </location>
</feature>
<protein>
    <submittedName>
        <fullName evidence="3">Phosphodiester glycosidase family protein</fullName>
    </submittedName>
</protein>
<comment type="caution">
    <text evidence="3">The sequence shown here is derived from an EMBL/GenBank/DDBJ whole genome shotgun (WGS) entry which is preliminary data.</text>
</comment>
<dbReference type="RefSeq" id="WP_377163353.1">
    <property type="nucleotide sequence ID" value="NZ_JBHSMQ010000001.1"/>
</dbReference>
<dbReference type="PANTHER" id="PTHR40446:SF2">
    <property type="entry name" value="N-ACETYLGLUCOSAMINE-1-PHOSPHODIESTER ALPHA-N-ACETYLGLUCOSAMINIDASE"/>
    <property type="match status" value="1"/>
</dbReference>